<gene>
    <name evidence="2" type="ORF">LSALG_LOCUS22002</name>
</gene>
<evidence type="ECO:0000259" key="1">
    <source>
        <dbReference type="Pfam" id="PF08572"/>
    </source>
</evidence>
<accession>A0AA36E4W7</accession>
<dbReference type="PANTHER" id="PTHR14212:SF0">
    <property type="entry name" value="U4_U6 SMALL NUCLEAR RIBONUCLEOPROTEIN PRP3"/>
    <property type="match status" value="1"/>
</dbReference>
<dbReference type="EMBL" id="OX465080">
    <property type="protein sequence ID" value="CAI9282358.1"/>
    <property type="molecule type" value="Genomic_DNA"/>
</dbReference>
<sequence length="161" mass="18638">MGIDKTKLLRPQKMTFQFVEEGNWAKEAKIIKLKSQFGEAQEVKQAHQRDINPTLIEVAKRIINKEKPKEPILDVEWWDVQVLDFGTYGNVTKGGPPEDILKKEKITLYMEQPHPIELPAELTPPSPQPLKLTQKECKRLRTQRCLATEKARQEMIRLGLL</sequence>
<evidence type="ECO:0000313" key="2">
    <source>
        <dbReference type="EMBL" id="CAI9282358.1"/>
    </source>
</evidence>
<name>A0AA36E4W7_LACSI</name>
<dbReference type="AlphaFoldDB" id="A0AA36E4W7"/>
<feature type="domain" description="Pre-mRNA-splicing factor 3" evidence="1">
    <location>
        <begin position="8"/>
        <end position="160"/>
    </location>
</feature>
<dbReference type="GO" id="GO:0000398">
    <property type="term" value="P:mRNA splicing, via spliceosome"/>
    <property type="evidence" value="ECO:0007669"/>
    <property type="project" value="InterPro"/>
</dbReference>
<dbReference type="PANTHER" id="PTHR14212">
    <property type="entry name" value="U4/U6-ASSOCIATED RNA SPLICING FACTOR-RELATED"/>
    <property type="match status" value="1"/>
</dbReference>
<protein>
    <recommendedName>
        <fullName evidence="1">Pre-mRNA-splicing factor 3 domain-containing protein</fullName>
    </recommendedName>
</protein>
<dbReference type="Proteomes" id="UP001177003">
    <property type="component" value="Chromosome 4"/>
</dbReference>
<proteinExistence type="predicted"/>
<dbReference type="Pfam" id="PF08572">
    <property type="entry name" value="PRP3"/>
    <property type="match status" value="1"/>
</dbReference>
<keyword evidence="3" id="KW-1185">Reference proteome</keyword>
<dbReference type="InterPro" id="IPR013881">
    <property type="entry name" value="Pre-mRNA_splic_Prp3_dom"/>
</dbReference>
<organism evidence="2 3">
    <name type="scientific">Lactuca saligna</name>
    <name type="common">Willowleaf lettuce</name>
    <dbReference type="NCBI Taxonomy" id="75948"/>
    <lineage>
        <taxon>Eukaryota</taxon>
        <taxon>Viridiplantae</taxon>
        <taxon>Streptophyta</taxon>
        <taxon>Embryophyta</taxon>
        <taxon>Tracheophyta</taxon>
        <taxon>Spermatophyta</taxon>
        <taxon>Magnoliopsida</taxon>
        <taxon>eudicotyledons</taxon>
        <taxon>Gunneridae</taxon>
        <taxon>Pentapetalae</taxon>
        <taxon>asterids</taxon>
        <taxon>campanulids</taxon>
        <taxon>Asterales</taxon>
        <taxon>Asteraceae</taxon>
        <taxon>Cichorioideae</taxon>
        <taxon>Cichorieae</taxon>
        <taxon>Lactucinae</taxon>
        <taxon>Lactuca</taxon>
    </lineage>
</organism>
<evidence type="ECO:0000313" key="3">
    <source>
        <dbReference type="Proteomes" id="UP001177003"/>
    </source>
</evidence>
<dbReference type="InterPro" id="IPR027104">
    <property type="entry name" value="Prp3"/>
</dbReference>
<dbReference type="GO" id="GO:0046540">
    <property type="term" value="C:U4/U6 x U5 tri-snRNP complex"/>
    <property type="evidence" value="ECO:0007669"/>
    <property type="project" value="InterPro"/>
</dbReference>
<reference evidence="2" key="1">
    <citation type="submission" date="2023-04" db="EMBL/GenBank/DDBJ databases">
        <authorList>
            <person name="Vijverberg K."/>
            <person name="Xiong W."/>
            <person name="Schranz E."/>
        </authorList>
    </citation>
    <scope>NUCLEOTIDE SEQUENCE</scope>
</reference>